<evidence type="ECO:0000313" key="6">
    <source>
        <dbReference type="EMBL" id="UOQ48455.1"/>
    </source>
</evidence>
<dbReference type="InterPro" id="IPR046335">
    <property type="entry name" value="LacI/GalR-like_sensor"/>
</dbReference>
<dbReference type="Gene3D" id="1.10.260.40">
    <property type="entry name" value="lambda repressor-like DNA-binding domains"/>
    <property type="match status" value="1"/>
</dbReference>
<evidence type="ECO:0000256" key="3">
    <source>
        <dbReference type="ARBA" id="ARBA00023125"/>
    </source>
</evidence>
<organism evidence="6 7">
    <name type="scientific">Gracilibacillus caseinilyticus</name>
    <dbReference type="NCBI Taxonomy" id="2932256"/>
    <lineage>
        <taxon>Bacteria</taxon>
        <taxon>Bacillati</taxon>
        <taxon>Bacillota</taxon>
        <taxon>Bacilli</taxon>
        <taxon>Bacillales</taxon>
        <taxon>Bacillaceae</taxon>
        <taxon>Gracilibacillus</taxon>
    </lineage>
</organism>
<protein>
    <submittedName>
        <fullName evidence="6">Substrate-binding domain-containing protein</fullName>
    </submittedName>
</protein>
<dbReference type="InterPro" id="IPR000843">
    <property type="entry name" value="HTH_LacI"/>
</dbReference>
<evidence type="ECO:0000259" key="5">
    <source>
        <dbReference type="PROSITE" id="PS50932"/>
    </source>
</evidence>
<gene>
    <name evidence="6" type="ORF">MUN88_20880</name>
</gene>
<dbReference type="RefSeq" id="WP_244718995.1">
    <property type="nucleotide sequence ID" value="NZ_CP095072.1"/>
</dbReference>
<keyword evidence="3" id="KW-0238">DNA-binding</keyword>
<dbReference type="Pfam" id="PF13377">
    <property type="entry name" value="Peripla_BP_3"/>
    <property type="match status" value="1"/>
</dbReference>
<keyword evidence="2" id="KW-0805">Transcription regulation</keyword>
<dbReference type="CDD" id="cd19974">
    <property type="entry name" value="PBP1_LacI-like"/>
    <property type="match status" value="1"/>
</dbReference>
<evidence type="ECO:0000256" key="2">
    <source>
        <dbReference type="ARBA" id="ARBA00023015"/>
    </source>
</evidence>
<accession>A0ABY4EWX7</accession>
<evidence type="ECO:0000256" key="1">
    <source>
        <dbReference type="ARBA" id="ARBA00022491"/>
    </source>
</evidence>
<reference evidence="6 7" key="1">
    <citation type="submission" date="2022-04" db="EMBL/GenBank/DDBJ databases">
        <title>Gracilibacillus sp. isolated from saltern.</title>
        <authorList>
            <person name="Won M."/>
            <person name="Lee C.-M."/>
            <person name="Woen H.-Y."/>
            <person name="Kwon S.-W."/>
        </authorList>
    </citation>
    <scope>NUCLEOTIDE SEQUENCE [LARGE SCALE GENOMIC DNA]</scope>
    <source>
        <strain evidence="6 7">SSWR10-1</strain>
    </source>
</reference>
<keyword evidence="7" id="KW-1185">Reference proteome</keyword>
<proteinExistence type="predicted"/>
<dbReference type="Pfam" id="PF00356">
    <property type="entry name" value="LacI"/>
    <property type="match status" value="1"/>
</dbReference>
<evidence type="ECO:0000313" key="7">
    <source>
        <dbReference type="Proteomes" id="UP000831782"/>
    </source>
</evidence>
<dbReference type="SUPFAM" id="SSF47413">
    <property type="entry name" value="lambda repressor-like DNA-binding domains"/>
    <property type="match status" value="1"/>
</dbReference>
<keyword evidence="4" id="KW-0804">Transcription</keyword>
<dbReference type="SMART" id="SM00354">
    <property type="entry name" value="HTH_LACI"/>
    <property type="match status" value="1"/>
</dbReference>
<evidence type="ECO:0000256" key="4">
    <source>
        <dbReference type="ARBA" id="ARBA00023163"/>
    </source>
</evidence>
<dbReference type="PANTHER" id="PTHR30146:SF148">
    <property type="entry name" value="HTH-TYPE TRANSCRIPTIONAL REPRESSOR PURR-RELATED"/>
    <property type="match status" value="1"/>
</dbReference>
<keyword evidence="1" id="KW-0678">Repressor</keyword>
<dbReference type="EMBL" id="CP095072">
    <property type="protein sequence ID" value="UOQ48455.1"/>
    <property type="molecule type" value="Genomic_DNA"/>
</dbReference>
<sequence>MKVNVTMKDIAERLDVSSVTVSKALNDKEGVSDELKEKIKTLADEMGYRYNAVAKSMKDGRSYNICVIIPERYTGMSQSFYLKVYQSIAQHLEEYGYYAIIHIMTDDDEDQLKLPRIYHEQRVDGFVLLGQPKTDYINHMKKLGMPLIFLDFYDENSNVDAVITDNFNGAYEITNYLIKQGHRDIAYVGNLFSTSSIQDRFLGYYKSLLEHKIQLNQDYVISDRNERGAFISFDLPEVMPTAFVCNCDQVAHLLMERLRHDGYKVPEDCSVVGFDNDIYATLTTPNLTTVEVDVEEMAKNAVKFICEKMEDPTNSFGRLAVKGKIIYRDSVNEKK</sequence>
<dbReference type="InterPro" id="IPR010982">
    <property type="entry name" value="Lambda_DNA-bd_dom_sf"/>
</dbReference>
<dbReference type="PROSITE" id="PS50932">
    <property type="entry name" value="HTH_LACI_2"/>
    <property type="match status" value="1"/>
</dbReference>
<dbReference type="PANTHER" id="PTHR30146">
    <property type="entry name" value="LACI-RELATED TRANSCRIPTIONAL REPRESSOR"/>
    <property type="match status" value="1"/>
</dbReference>
<name>A0ABY4EWX7_9BACI</name>
<dbReference type="InterPro" id="IPR028082">
    <property type="entry name" value="Peripla_BP_I"/>
</dbReference>
<dbReference type="Proteomes" id="UP000831782">
    <property type="component" value="Chromosome"/>
</dbReference>
<feature type="domain" description="HTH lacI-type" evidence="5">
    <location>
        <begin position="5"/>
        <end position="59"/>
    </location>
</feature>
<dbReference type="Gene3D" id="3.40.50.2300">
    <property type="match status" value="2"/>
</dbReference>
<dbReference type="CDD" id="cd01392">
    <property type="entry name" value="HTH_LacI"/>
    <property type="match status" value="1"/>
</dbReference>
<dbReference type="SUPFAM" id="SSF53822">
    <property type="entry name" value="Periplasmic binding protein-like I"/>
    <property type="match status" value="1"/>
</dbReference>